<dbReference type="EMBL" id="WEGI01000023">
    <property type="protein sequence ID" value="MQY31801.1"/>
    <property type="molecule type" value="Genomic_DNA"/>
</dbReference>
<keyword evidence="3" id="KW-0858">Xylan degradation</keyword>
<dbReference type="OrthoDB" id="9767239at2"/>
<dbReference type="Proteomes" id="UP000431401">
    <property type="component" value="Unassembled WGS sequence"/>
</dbReference>
<dbReference type="GO" id="GO:0030600">
    <property type="term" value="F:feruloyl esterase activity"/>
    <property type="evidence" value="ECO:0007669"/>
    <property type="project" value="InterPro"/>
</dbReference>
<dbReference type="GO" id="GO:0005576">
    <property type="term" value="C:extracellular region"/>
    <property type="evidence" value="ECO:0007669"/>
    <property type="project" value="UniProtKB-SubCell"/>
</dbReference>
<evidence type="ECO:0008006" key="10">
    <source>
        <dbReference type="Google" id="ProtNLM"/>
    </source>
</evidence>
<keyword evidence="9" id="KW-1185">Reference proteome</keyword>
<comment type="caution">
    <text evidence="8">The sequence shown here is derived from an EMBL/GenBank/DDBJ whole genome shotgun (WGS) entry which is preliminary data.</text>
</comment>
<accession>A0A7K0E1P5</accession>
<sequence length="320" mass="32828">MVGRRGAAAILAVAVGVAVGSVAGCAGRVHAADGTTVSFEFAGRQREYIVHAPSHPVYGPLPVVLAFHGGGGTAAQMERETKFDRLSDGAGFIAVYPAGYERSWSDSRGADTKAGAAGIDDVGFVSAIIDRLVADNHADPARIFATGMSNGAMFTEDLGCRLGGRIAAIAPVAGELSQSAVATCQPPQAVSVLEIHGTDDPIVPYAGGPVRITSNGHGGPGAVPVSSAEATQQRWRSVDGCAAPAAVDTLPDTAHDGTTVTVSVTDGCRDGSRVQLYSVAGGGHTWPDGSQYLPQAIVGKVSRQFDASAVIWQFFSTLRR</sequence>
<dbReference type="RefSeq" id="WP_153349006.1">
    <property type="nucleotide sequence ID" value="NZ_WEGI01000023.1"/>
</dbReference>
<keyword evidence="4" id="KW-0732">Signal</keyword>
<proteinExistence type="predicted"/>
<dbReference type="InterPro" id="IPR043595">
    <property type="entry name" value="FaeB/C/D"/>
</dbReference>
<reference evidence="8 9" key="1">
    <citation type="submission" date="2019-10" db="EMBL/GenBank/DDBJ databases">
        <title>Nocardia macrotermitis sp. nov. and Nocardia aurantia sp. nov., isolated from the gut of fungus growing-termite Macrotermes natalensis.</title>
        <authorList>
            <person name="Benndorf R."/>
            <person name="Schwitalla J."/>
            <person name="Martin K."/>
            <person name="De Beer W."/>
            <person name="Kaster A.-K."/>
            <person name="Vollmers J."/>
            <person name="Poulsen M."/>
            <person name="Beemelmanns C."/>
        </authorList>
    </citation>
    <scope>NUCLEOTIDE SEQUENCE [LARGE SCALE GENOMIC DNA]</scope>
    <source>
        <strain evidence="8 9">RB56</strain>
    </source>
</reference>
<evidence type="ECO:0000256" key="5">
    <source>
        <dbReference type="ARBA" id="ARBA00022801"/>
    </source>
</evidence>
<protein>
    <recommendedName>
        <fullName evidence="10">Esterase</fullName>
    </recommendedName>
</protein>
<dbReference type="PANTHER" id="PTHR38050">
    <property type="match status" value="1"/>
</dbReference>
<evidence type="ECO:0000256" key="1">
    <source>
        <dbReference type="ARBA" id="ARBA00004613"/>
    </source>
</evidence>
<evidence type="ECO:0000313" key="8">
    <source>
        <dbReference type="EMBL" id="MQY31801.1"/>
    </source>
</evidence>
<evidence type="ECO:0000256" key="2">
    <source>
        <dbReference type="ARBA" id="ARBA00022525"/>
    </source>
</evidence>
<evidence type="ECO:0000256" key="3">
    <source>
        <dbReference type="ARBA" id="ARBA00022651"/>
    </source>
</evidence>
<evidence type="ECO:0000256" key="4">
    <source>
        <dbReference type="ARBA" id="ARBA00022729"/>
    </source>
</evidence>
<dbReference type="PROSITE" id="PS51257">
    <property type="entry name" value="PROKAR_LIPOPROTEIN"/>
    <property type="match status" value="1"/>
</dbReference>
<keyword evidence="7" id="KW-0624">Polysaccharide degradation</keyword>
<dbReference type="SUPFAM" id="SSF53474">
    <property type="entry name" value="alpha/beta-Hydrolases"/>
    <property type="match status" value="1"/>
</dbReference>
<dbReference type="PANTHER" id="PTHR38050:SF2">
    <property type="entry name" value="FERULOYL ESTERASE C-RELATED"/>
    <property type="match status" value="1"/>
</dbReference>
<name>A0A7K0E1P5_9NOCA</name>
<dbReference type="AlphaFoldDB" id="A0A7K0E1P5"/>
<gene>
    <name evidence="8" type="ORF">NRB56_74120</name>
</gene>
<keyword evidence="2" id="KW-0964">Secreted</keyword>
<evidence type="ECO:0000313" key="9">
    <source>
        <dbReference type="Proteomes" id="UP000431401"/>
    </source>
</evidence>
<dbReference type="GO" id="GO:0045493">
    <property type="term" value="P:xylan catabolic process"/>
    <property type="evidence" value="ECO:0007669"/>
    <property type="project" value="UniProtKB-KW"/>
</dbReference>
<dbReference type="Pfam" id="PF10503">
    <property type="entry name" value="Esterase_PHB"/>
    <property type="match status" value="1"/>
</dbReference>
<evidence type="ECO:0000256" key="6">
    <source>
        <dbReference type="ARBA" id="ARBA00023277"/>
    </source>
</evidence>
<evidence type="ECO:0000256" key="7">
    <source>
        <dbReference type="ARBA" id="ARBA00023326"/>
    </source>
</evidence>
<keyword evidence="5" id="KW-0378">Hydrolase</keyword>
<comment type="subcellular location">
    <subcellularLocation>
        <location evidence="1">Secreted</location>
    </subcellularLocation>
</comment>
<organism evidence="8 9">
    <name type="scientific">Nocardia aurantia</name>
    <dbReference type="NCBI Taxonomy" id="2585199"/>
    <lineage>
        <taxon>Bacteria</taxon>
        <taxon>Bacillati</taxon>
        <taxon>Actinomycetota</taxon>
        <taxon>Actinomycetes</taxon>
        <taxon>Mycobacteriales</taxon>
        <taxon>Nocardiaceae</taxon>
        <taxon>Nocardia</taxon>
    </lineage>
</organism>
<dbReference type="InterPro" id="IPR010126">
    <property type="entry name" value="Esterase_phb"/>
</dbReference>
<keyword evidence="6" id="KW-0119">Carbohydrate metabolism</keyword>
<dbReference type="Gene3D" id="3.40.50.1820">
    <property type="entry name" value="alpha/beta hydrolase"/>
    <property type="match status" value="1"/>
</dbReference>
<dbReference type="InterPro" id="IPR029058">
    <property type="entry name" value="AB_hydrolase_fold"/>
</dbReference>